<protein>
    <submittedName>
        <fullName evidence="2">Uncharacterized protein</fullName>
    </submittedName>
</protein>
<evidence type="ECO:0000313" key="2">
    <source>
        <dbReference type="EMBL" id="GJS96397.1"/>
    </source>
</evidence>
<evidence type="ECO:0000256" key="1">
    <source>
        <dbReference type="SAM" id="MobiDB-lite"/>
    </source>
</evidence>
<feature type="compositionally biased region" description="Basic and acidic residues" evidence="1">
    <location>
        <begin position="76"/>
        <end position="87"/>
    </location>
</feature>
<name>A0ABQ5A526_9ASTR</name>
<feature type="region of interest" description="Disordered" evidence="1">
    <location>
        <begin position="66"/>
        <end position="105"/>
    </location>
</feature>
<evidence type="ECO:0000313" key="3">
    <source>
        <dbReference type="Proteomes" id="UP001151760"/>
    </source>
</evidence>
<dbReference type="Proteomes" id="UP001151760">
    <property type="component" value="Unassembled WGS sequence"/>
</dbReference>
<comment type="caution">
    <text evidence="2">The sequence shown here is derived from an EMBL/GenBank/DDBJ whole genome shotgun (WGS) entry which is preliminary data.</text>
</comment>
<proteinExistence type="predicted"/>
<reference evidence="2" key="1">
    <citation type="journal article" date="2022" name="Int. J. Mol. Sci.">
        <title>Draft Genome of Tanacetum Coccineum: Genomic Comparison of Closely Related Tanacetum-Family Plants.</title>
        <authorList>
            <person name="Yamashiro T."/>
            <person name="Shiraishi A."/>
            <person name="Nakayama K."/>
            <person name="Satake H."/>
        </authorList>
    </citation>
    <scope>NUCLEOTIDE SEQUENCE</scope>
</reference>
<reference evidence="2" key="2">
    <citation type="submission" date="2022-01" db="EMBL/GenBank/DDBJ databases">
        <authorList>
            <person name="Yamashiro T."/>
            <person name="Shiraishi A."/>
            <person name="Satake H."/>
            <person name="Nakayama K."/>
        </authorList>
    </citation>
    <scope>NUCLEOTIDE SEQUENCE</scope>
</reference>
<gene>
    <name evidence="2" type="ORF">Tco_0803365</name>
</gene>
<organism evidence="2 3">
    <name type="scientific">Tanacetum coccineum</name>
    <dbReference type="NCBI Taxonomy" id="301880"/>
    <lineage>
        <taxon>Eukaryota</taxon>
        <taxon>Viridiplantae</taxon>
        <taxon>Streptophyta</taxon>
        <taxon>Embryophyta</taxon>
        <taxon>Tracheophyta</taxon>
        <taxon>Spermatophyta</taxon>
        <taxon>Magnoliopsida</taxon>
        <taxon>eudicotyledons</taxon>
        <taxon>Gunneridae</taxon>
        <taxon>Pentapetalae</taxon>
        <taxon>asterids</taxon>
        <taxon>campanulids</taxon>
        <taxon>Asterales</taxon>
        <taxon>Asteraceae</taxon>
        <taxon>Asteroideae</taxon>
        <taxon>Anthemideae</taxon>
        <taxon>Anthemidinae</taxon>
        <taxon>Tanacetum</taxon>
    </lineage>
</organism>
<dbReference type="EMBL" id="BQNB010011883">
    <property type="protein sequence ID" value="GJS96397.1"/>
    <property type="molecule type" value="Genomic_DNA"/>
</dbReference>
<sequence length="374" mass="44152">MKTNQINLFTQSSTTTNDLSNMDLKIKLFNRIHLNKSNETHTTHQQLYDTLYESITLDQDALDAQAARSSFHKRSHDNQDPPNNRKGENKKKRRKDVGEPSSRSSRLAKRRTTWFDLFLKSNIDKDENHILGPSTVFIAKKFKELIQKDELSIADIEGAGLERLKVQYNNDLELEYHVSQLKVVLLSKDRTKENYTTSITKHYAARYYKEGIEDRIPERWSKEVHRYHFEDLNGIHHWEEDKIDVFKAGMSVLRNPMINSEFSYANLPRLSVNDVEDMYLLYVQDNLHHLRLEFVKDFNNALLMFIRRTVIKNRLSEVKKFSDGTLVKIQFDMLSKNKLGSGKKRLKGRDWTDYDVKSSREMLKKIDEILRHRE</sequence>
<keyword evidence="3" id="KW-1185">Reference proteome</keyword>
<accession>A0ABQ5A526</accession>